<feature type="domain" description="CRIB" evidence="2">
    <location>
        <begin position="29"/>
        <end position="42"/>
    </location>
</feature>
<name>A0AAQ3KJ86_9LILI</name>
<feature type="compositionally biased region" description="Basic and acidic residues" evidence="1">
    <location>
        <begin position="113"/>
        <end position="123"/>
    </location>
</feature>
<evidence type="ECO:0000313" key="4">
    <source>
        <dbReference type="Proteomes" id="UP001327560"/>
    </source>
</evidence>
<dbReference type="PANTHER" id="PTHR46325:SF20">
    <property type="entry name" value="CRIB DOMAIN-CONTAINING PROTEIN RIC10"/>
    <property type="match status" value="1"/>
</dbReference>
<feature type="compositionally biased region" description="Low complexity" evidence="1">
    <location>
        <begin position="183"/>
        <end position="204"/>
    </location>
</feature>
<accession>A0AAQ3KJ86</accession>
<sequence>MGTKMKKGILKPIRYISQIFDNKEPEMQIGFPTEVKHVAHIGWDGPNANAPTWMKEYHSAPLNTSCGSEGESPTPNLWGSQGSDFSCGGLEDCPPVDDSAPPPTRPRHTRRHKSDETSSRDVVIDSAHGGDSSGADGSKKSRKGRKSKDSGGGSQDMPAIPKQSHRRRSKDSSGGASVRTSKSKASASKSSDAAAAAAEEGSSKPATSLDYGFGAEEQ</sequence>
<proteinExistence type="predicted"/>
<dbReference type="CDD" id="cd00132">
    <property type="entry name" value="CRIB"/>
    <property type="match status" value="1"/>
</dbReference>
<organism evidence="3 4">
    <name type="scientific">Canna indica</name>
    <name type="common">Indian-shot</name>
    <dbReference type="NCBI Taxonomy" id="4628"/>
    <lineage>
        <taxon>Eukaryota</taxon>
        <taxon>Viridiplantae</taxon>
        <taxon>Streptophyta</taxon>
        <taxon>Embryophyta</taxon>
        <taxon>Tracheophyta</taxon>
        <taxon>Spermatophyta</taxon>
        <taxon>Magnoliopsida</taxon>
        <taxon>Liliopsida</taxon>
        <taxon>Zingiberales</taxon>
        <taxon>Cannaceae</taxon>
        <taxon>Canna</taxon>
    </lineage>
</organism>
<evidence type="ECO:0000313" key="3">
    <source>
        <dbReference type="EMBL" id="WOL09634.1"/>
    </source>
</evidence>
<feature type="compositionally biased region" description="Low complexity" evidence="1">
    <location>
        <begin position="125"/>
        <end position="136"/>
    </location>
</feature>
<dbReference type="InterPro" id="IPR000095">
    <property type="entry name" value="CRIB_dom"/>
</dbReference>
<dbReference type="SMART" id="SM00285">
    <property type="entry name" value="PBD"/>
    <property type="match status" value="1"/>
</dbReference>
<feature type="region of interest" description="Disordered" evidence="1">
    <location>
        <begin position="59"/>
        <end position="218"/>
    </location>
</feature>
<dbReference type="PANTHER" id="PTHR46325">
    <property type="entry name" value="CRIB DOMAIN-CONTAINING PROTEIN RIC8"/>
    <property type="match status" value="1"/>
</dbReference>
<dbReference type="Proteomes" id="UP001327560">
    <property type="component" value="Chromosome 6"/>
</dbReference>
<dbReference type="EMBL" id="CP136895">
    <property type="protein sequence ID" value="WOL09634.1"/>
    <property type="molecule type" value="Genomic_DNA"/>
</dbReference>
<evidence type="ECO:0000256" key="1">
    <source>
        <dbReference type="SAM" id="MobiDB-lite"/>
    </source>
</evidence>
<dbReference type="PROSITE" id="PS50108">
    <property type="entry name" value="CRIB"/>
    <property type="match status" value="1"/>
</dbReference>
<evidence type="ECO:0000259" key="2">
    <source>
        <dbReference type="PROSITE" id="PS50108"/>
    </source>
</evidence>
<protein>
    <recommendedName>
        <fullName evidence="2">CRIB domain-containing protein</fullName>
    </recommendedName>
</protein>
<gene>
    <name evidence="3" type="ORF">Cni_G18387</name>
</gene>
<feature type="compositionally biased region" description="Polar residues" evidence="1">
    <location>
        <begin position="61"/>
        <end position="84"/>
    </location>
</feature>
<reference evidence="3 4" key="1">
    <citation type="submission" date="2023-10" db="EMBL/GenBank/DDBJ databases">
        <title>Chromosome-scale genome assembly provides insights into flower coloration mechanisms of Canna indica.</title>
        <authorList>
            <person name="Li C."/>
        </authorList>
    </citation>
    <scope>NUCLEOTIDE SEQUENCE [LARGE SCALE GENOMIC DNA]</scope>
    <source>
        <tissue evidence="3">Flower</tissue>
    </source>
</reference>
<keyword evidence="4" id="KW-1185">Reference proteome</keyword>
<dbReference type="AlphaFoldDB" id="A0AAQ3KJ86"/>